<dbReference type="PROSITE" id="PS00913">
    <property type="entry name" value="ADH_IRON_1"/>
    <property type="match status" value="1"/>
</dbReference>
<organism evidence="7 8">
    <name type="scientific">Pseudodesulfovibrio hydrargyri</name>
    <dbReference type="NCBI Taxonomy" id="2125990"/>
    <lineage>
        <taxon>Bacteria</taxon>
        <taxon>Pseudomonadati</taxon>
        <taxon>Thermodesulfobacteriota</taxon>
        <taxon>Desulfovibrionia</taxon>
        <taxon>Desulfovibrionales</taxon>
        <taxon>Desulfovibrionaceae</taxon>
    </lineage>
</organism>
<name>A0A1J5MSM5_9BACT</name>
<dbReference type="Pfam" id="PF25137">
    <property type="entry name" value="ADH_Fe_C"/>
    <property type="match status" value="1"/>
</dbReference>
<dbReference type="FunFam" id="3.40.50.1970:FF:000003">
    <property type="entry name" value="Alcohol dehydrogenase, iron-containing"/>
    <property type="match status" value="1"/>
</dbReference>
<dbReference type="PANTHER" id="PTHR11496:SF102">
    <property type="entry name" value="ALCOHOL DEHYDROGENASE 4"/>
    <property type="match status" value="1"/>
</dbReference>
<dbReference type="AlphaFoldDB" id="A0A1J5MSM5"/>
<sequence>MITAFQLANMIFTGVDALGKVPESIKMQGLKKPLIVTDKGVVKVGLVKKVTDVLESEGIAYAVYDETVPNPNERNAEDSFSLYQKEGCDCLIGLGGGSSMDAAKACGILATSGAPIESYRGMGLLKAPLPFYIAIPTTAGTGSESTCAAIITNTRDDHPWKMVILDGRLLPNVAVIDPMLMVGLPPAITASTGMDAMTHAVEAYLSIGAMEYTNALALGAIELIFQYLGRAVGNGNDMEAREKMAYAQTMAGIAFSNAGLGLVHSMAHPLSAFYHFAHGFANAVCLPTVLDYNKVVCREKMAKIARLSGMTELGNNPEDAGVEAIQRLNDLVGIPRTITQVATMMGTTVDTKDIEPMSKDALNEVSTVTTPRVPNLQDVVGLYNRCW</sequence>
<evidence type="ECO:0000259" key="6">
    <source>
        <dbReference type="Pfam" id="PF25137"/>
    </source>
</evidence>
<keyword evidence="3 7" id="KW-0560">Oxidoreductase</keyword>
<dbReference type="GO" id="GO:0046872">
    <property type="term" value="F:metal ion binding"/>
    <property type="evidence" value="ECO:0007669"/>
    <property type="project" value="InterPro"/>
</dbReference>
<evidence type="ECO:0000256" key="4">
    <source>
        <dbReference type="ARBA" id="ARBA00023027"/>
    </source>
</evidence>
<reference evidence="7 8" key="1">
    <citation type="submission" date="2015-09" db="EMBL/GenBank/DDBJ databases">
        <title>Genome of Desulfovibrio dechloracetivorans BerOc1, a mercury methylating strain isolated from highly hydrocarbons and metals contaminated coastal sediments.</title>
        <authorList>
            <person name="Goni Urriza M."/>
            <person name="Gassie C."/>
            <person name="Bouchez O."/>
            <person name="Klopp C."/>
            <person name="Ranchou-Peyruse A."/>
            <person name="Remy G."/>
        </authorList>
    </citation>
    <scope>NUCLEOTIDE SEQUENCE [LARGE SCALE GENOMIC DNA]</scope>
    <source>
        <strain evidence="7 8">BerOc1</strain>
    </source>
</reference>
<evidence type="ECO:0000256" key="1">
    <source>
        <dbReference type="ARBA" id="ARBA00001962"/>
    </source>
</evidence>
<dbReference type="RefSeq" id="WP_242653094.1">
    <property type="nucleotide sequence ID" value="NZ_LKAQ01000005.1"/>
</dbReference>
<dbReference type="PANTHER" id="PTHR11496">
    <property type="entry name" value="ALCOHOL DEHYDROGENASE"/>
    <property type="match status" value="1"/>
</dbReference>
<dbReference type="EMBL" id="LKAQ01000005">
    <property type="protein sequence ID" value="OIQ48876.1"/>
    <property type="molecule type" value="Genomic_DNA"/>
</dbReference>
<keyword evidence="4" id="KW-0520">NAD</keyword>
<feature type="domain" description="Fe-containing alcohol dehydrogenase-like C-terminal" evidence="6">
    <location>
        <begin position="189"/>
        <end position="385"/>
    </location>
</feature>
<dbReference type="InterPro" id="IPR039697">
    <property type="entry name" value="Alcohol_dehydrogenase_Fe"/>
</dbReference>
<dbReference type="GO" id="GO:0004022">
    <property type="term" value="F:alcohol dehydrogenase (NAD+) activity"/>
    <property type="evidence" value="ECO:0007669"/>
    <property type="project" value="TreeGrafter"/>
</dbReference>
<dbReference type="FunFam" id="1.20.1090.10:FF:000001">
    <property type="entry name" value="Aldehyde-alcohol dehydrogenase"/>
    <property type="match status" value="1"/>
</dbReference>
<accession>A0A1J5MSM5</accession>
<evidence type="ECO:0000256" key="2">
    <source>
        <dbReference type="ARBA" id="ARBA00007358"/>
    </source>
</evidence>
<comment type="cofactor">
    <cofactor evidence="1">
        <name>Fe cation</name>
        <dbReference type="ChEBI" id="CHEBI:24875"/>
    </cofactor>
</comment>
<dbReference type="InterPro" id="IPR056798">
    <property type="entry name" value="ADH_Fe_C"/>
</dbReference>
<dbReference type="GO" id="GO:0047516">
    <property type="term" value="F:1,3-propanediol dehydrogenase activity"/>
    <property type="evidence" value="ECO:0007669"/>
    <property type="project" value="UniProtKB-EC"/>
</dbReference>
<evidence type="ECO:0000256" key="3">
    <source>
        <dbReference type="ARBA" id="ARBA00023002"/>
    </source>
</evidence>
<evidence type="ECO:0000313" key="8">
    <source>
        <dbReference type="Proteomes" id="UP000181901"/>
    </source>
</evidence>
<protein>
    <submittedName>
        <fullName evidence="7">1,3-propanediol dehydrogenase</fullName>
        <ecNumber evidence="7">1.1.1.202</ecNumber>
    </submittedName>
</protein>
<evidence type="ECO:0000313" key="7">
    <source>
        <dbReference type="EMBL" id="OIQ48876.1"/>
    </source>
</evidence>
<dbReference type="Gene3D" id="3.40.50.1970">
    <property type="match status" value="1"/>
</dbReference>
<evidence type="ECO:0000259" key="5">
    <source>
        <dbReference type="Pfam" id="PF00465"/>
    </source>
</evidence>
<feature type="domain" description="Alcohol dehydrogenase iron-type/glycerol dehydrogenase GldA" evidence="5">
    <location>
        <begin position="10"/>
        <end position="178"/>
    </location>
</feature>
<dbReference type="Proteomes" id="UP000181901">
    <property type="component" value="Unassembled WGS sequence"/>
</dbReference>
<dbReference type="Gene3D" id="1.20.1090.10">
    <property type="entry name" value="Dehydroquinate synthase-like - alpha domain"/>
    <property type="match status" value="1"/>
</dbReference>
<proteinExistence type="inferred from homology"/>
<dbReference type="InterPro" id="IPR018211">
    <property type="entry name" value="ADH_Fe_CS"/>
</dbReference>
<dbReference type="Pfam" id="PF00465">
    <property type="entry name" value="Fe-ADH"/>
    <property type="match status" value="1"/>
</dbReference>
<gene>
    <name evidence="7" type="primary">dhaT_6</name>
    <name evidence="7" type="ORF">BerOc1_03629</name>
</gene>
<comment type="similarity">
    <text evidence="2">Belongs to the iron-containing alcohol dehydrogenase family.</text>
</comment>
<keyword evidence="8" id="KW-1185">Reference proteome</keyword>
<dbReference type="SUPFAM" id="SSF56796">
    <property type="entry name" value="Dehydroquinate synthase-like"/>
    <property type="match status" value="1"/>
</dbReference>
<comment type="caution">
    <text evidence="7">The sequence shown here is derived from an EMBL/GenBank/DDBJ whole genome shotgun (WGS) entry which is preliminary data.</text>
</comment>
<dbReference type="EC" id="1.1.1.202" evidence="7"/>
<dbReference type="InterPro" id="IPR001670">
    <property type="entry name" value="ADH_Fe/GldA"/>
</dbReference>